<evidence type="ECO:0000256" key="1">
    <source>
        <dbReference type="SAM" id="MobiDB-lite"/>
    </source>
</evidence>
<protein>
    <submittedName>
        <fullName evidence="2">Uncharacterized protein</fullName>
    </submittedName>
</protein>
<dbReference type="AlphaFoldDB" id="A0A0V0YJZ8"/>
<accession>A0A0V0YJZ8</accession>
<dbReference type="Proteomes" id="UP000054815">
    <property type="component" value="Unassembled WGS sequence"/>
</dbReference>
<dbReference type="EMBL" id="JYDU01000009">
    <property type="protein sequence ID" value="KRY00360.1"/>
    <property type="molecule type" value="Genomic_DNA"/>
</dbReference>
<comment type="caution">
    <text evidence="2">The sequence shown here is derived from an EMBL/GenBank/DDBJ whole genome shotgun (WGS) entry which is preliminary data.</text>
</comment>
<evidence type="ECO:0000313" key="3">
    <source>
        <dbReference type="Proteomes" id="UP000054815"/>
    </source>
</evidence>
<evidence type="ECO:0000313" key="2">
    <source>
        <dbReference type="EMBL" id="KRY00360.1"/>
    </source>
</evidence>
<proteinExistence type="predicted"/>
<feature type="compositionally biased region" description="Polar residues" evidence="1">
    <location>
        <begin position="68"/>
        <end position="89"/>
    </location>
</feature>
<reference evidence="2 3" key="1">
    <citation type="submission" date="2015-01" db="EMBL/GenBank/DDBJ databases">
        <title>Evolution of Trichinella species and genotypes.</title>
        <authorList>
            <person name="Korhonen P.K."/>
            <person name="Edoardo P."/>
            <person name="Giuseppe L.R."/>
            <person name="Gasser R.B."/>
        </authorList>
    </citation>
    <scope>NUCLEOTIDE SEQUENCE [LARGE SCALE GENOMIC DNA]</scope>
    <source>
        <strain evidence="2">ISS141</strain>
    </source>
</reference>
<organism evidence="2 3">
    <name type="scientific">Trichinella pseudospiralis</name>
    <name type="common">Parasitic roundworm</name>
    <dbReference type="NCBI Taxonomy" id="6337"/>
    <lineage>
        <taxon>Eukaryota</taxon>
        <taxon>Metazoa</taxon>
        <taxon>Ecdysozoa</taxon>
        <taxon>Nematoda</taxon>
        <taxon>Enoplea</taxon>
        <taxon>Dorylaimia</taxon>
        <taxon>Trichinellida</taxon>
        <taxon>Trichinellidae</taxon>
        <taxon>Trichinella</taxon>
    </lineage>
</organism>
<sequence length="153" mass="16976">MYRLSIARVQPGDNRHHEQTINQAKTEVQQAACTDKQCVLNQYDHVVNFEKVILTPLVGCEARKQRNTKLGTSSTRPTSNFGKQSSRQPTAGGMKSKWAPDFKLDNHAGCSASAGPRFSSEFALFKLTQMAATLKSKVNAKHNTTGMYMPIEM</sequence>
<gene>
    <name evidence="2" type="ORF">T4E_573</name>
</gene>
<feature type="region of interest" description="Disordered" evidence="1">
    <location>
        <begin position="68"/>
        <end position="95"/>
    </location>
</feature>
<name>A0A0V0YJZ8_TRIPS</name>